<organism evidence="2">
    <name type="scientific">uncultured Gemmatimonadota bacterium</name>
    <dbReference type="NCBI Taxonomy" id="203437"/>
    <lineage>
        <taxon>Bacteria</taxon>
        <taxon>Pseudomonadati</taxon>
        <taxon>Gemmatimonadota</taxon>
        <taxon>environmental samples</taxon>
    </lineage>
</organism>
<proteinExistence type="predicted"/>
<feature type="compositionally biased region" description="Low complexity" evidence="1">
    <location>
        <begin position="95"/>
        <end position="112"/>
    </location>
</feature>
<protein>
    <submittedName>
        <fullName evidence="2">Uncharacterized protein</fullName>
    </submittedName>
</protein>
<name>A0A6J4MV19_9BACT</name>
<feature type="region of interest" description="Disordered" evidence="1">
    <location>
        <begin position="1"/>
        <end position="228"/>
    </location>
</feature>
<feature type="non-terminal residue" evidence="2">
    <location>
        <position position="228"/>
    </location>
</feature>
<feature type="compositionally biased region" description="Basic residues" evidence="1">
    <location>
        <begin position="7"/>
        <end position="27"/>
    </location>
</feature>
<feature type="non-terminal residue" evidence="2">
    <location>
        <position position="1"/>
    </location>
</feature>
<accession>A0A6J4MV19</accession>
<feature type="compositionally biased region" description="Low complexity" evidence="1">
    <location>
        <begin position="136"/>
        <end position="150"/>
    </location>
</feature>
<gene>
    <name evidence="2" type="ORF">AVDCRST_MAG89-4234</name>
</gene>
<feature type="compositionally biased region" description="Gly residues" evidence="1">
    <location>
        <begin position="120"/>
        <end position="129"/>
    </location>
</feature>
<dbReference type="EMBL" id="CADCTV010000883">
    <property type="protein sequence ID" value="CAA9367434.1"/>
    <property type="molecule type" value="Genomic_DNA"/>
</dbReference>
<feature type="compositionally biased region" description="Basic and acidic residues" evidence="1">
    <location>
        <begin position="41"/>
        <end position="68"/>
    </location>
</feature>
<feature type="compositionally biased region" description="Basic residues" evidence="1">
    <location>
        <begin position="170"/>
        <end position="187"/>
    </location>
</feature>
<evidence type="ECO:0000313" key="2">
    <source>
        <dbReference type="EMBL" id="CAA9367434.1"/>
    </source>
</evidence>
<sequence length="228" mass="23519">AAADSFRHRRNPAGRGRRGTPCHRHRHGEGVRPDGAAGRIPDGRAHRSADRPRAAGDRGGGRGGDRGRLRGAVADVRRGAAPRHRPGNGASRCSRAAGPHPHAPPRNGAGAADGERGGGRADQGGGGGASVRPLSRGGVRLGSLAAAGAAGHRHPARPRADGHRLPGQGGRHRGRYALRHLLRRAPGRAHLGGGHGRAHDGRAGGLRSRPPVPGPFRHGSRLARDPRL</sequence>
<reference evidence="2" key="1">
    <citation type="submission" date="2020-02" db="EMBL/GenBank/DDBJ databases">
        <authorList>
            <person name="Meier V. D."/>
        </authorList>
    </citation>
    <scope>NUCLEOTIDE SEQUENCE</scope>
    <source>
        <strain evidence="2">AVDCRST_MAG89</strain>
    </source>
</reference>
<evidence type="ECO:0000256" key="1">
    <source>
        <dbReference type="SAM" id="MobiDB-lite"/>
    </source>
</evidence>
<dbReference type="AlphaFoldDB" id="A0A6J4MV19"/>